<dbReference type="InterPro" id="IPR056564">
    <property type="entry name" value="Ig-like_KY"/>
</dbReference>
<dbReference type="EMBL" id="NEDP02001165">
    <property type="protein sequence ID" value="OWF54025.1"/>
    <property type="molecule type" value="Genomic_DNA"/>
</dbReference>
<protein>
    <submittedName>
        <fullName evidence="3">Kyphoscoliosis peptidase</fullName>
    </submittedName>
</protein>
<evidence type="ECO:0000256" key="1">
    <source>
        <dbReference type="SAM" id="MobiDB-lite"/>
    </source>
</evidence>
<feature type="domain" description="KY-like immunoglobulin-like" evidence="2">
    <location>
        <begin position="412"/>
        <end position="510"/>
    </location>
</feature>
<feature type="region of interest" description="Disordered" evidence="1">
    <location>
        <begin position="512"/>
        <end position="535"/>
    </location>
</feature>
<feature type="compositionally biased region" description="Polar residues" evidence="1">
    <location>
        <begin position="1"/>
        <end position="21"/>
    </location>
</feature>
<reference evidence="3 4" key="1">
    <citation type="journal article" date="2017" name="Nat. Ecol. Evol.">
        <title>Scallop genome provides insights into evolution of bilaterian karyotype and development.</title>
        <authorList>
            <person name="Wang S."/>
            <person name="Zhang J."/>
            <person name="Jiao W."/>
            <person name="Li J."/>
            <person name="Xun X."/>
            <person name="Sun Y."/>
            <person name="Guo X."/>
            <person name="Huan P."/>
            <person name="Dong B."/>
            <person name="Zhang L."/>
            <person name="Hu X."/>
            <person name="Sun X."/>
            <person name="Wang J."/>
            <person name="Zhao C."/>
            <person name="Wang Y."/>
            <person name="Wang D."/>
            <person name="Huang X."/>
            <person name="Wang R."/>
            <person name="Lv J."/>
            <person name="Li Y."/>
            <person name="Zhang Z."/>
            <person name="Liu B."/>
            <person name="Lu W."/>
            <person name="Hui Y."/>
            <person name="Liang J."/>
            <person name="Zhou Z."/>
            <person name="Hou R."/>
            <person name="Li X."/>
            <person name="Liu Y."/>
            <person name="Li H."/>
            <person name="Ning X."/>
            <person name="Lin Y."/>
            <person name="Zhao L."/>
            <person name="Xing Q."/>
            <person name="Dou J."/>
            <person name="Li Y."/>
            <person name="Mao J."/>
            <person name="Guo H."/>
            <person name="Dou H."/>
            <person name="Li T."/>
            <person name="Mu C."/>
            <person name="Jiang W."/>
            <person name="Fu Q."/>
            <person name="Fu X."/>
            <person name="Miao Y."/>
            <person name="Liu J."/>
            <person name="Yu Q."/>
            <person name="Li R."/>
            <person name="Liao H."/>
            <person name="Li X."/>
            <person name="Kong Y."/>
            <person name="Jiang Z."/>
            <person name="Chourrout D."/>
            <person name="Li R."/>
            <person name="Bao Z."/>
        </authorList>
    </citation>
    <scope>NUCLEOTIDE SEQUENCE [LARGE SCALE GENOMIC DNA]</scope>
    <source>
        <strain evidence="3 4">PY_sf001</strain>
    </source>
</reference>
<dbReference type="InterPro" id="IPR053041">
    <property type="entry name" value="Transglut-like_Superfamily_Mod"/>
</dbReference>
<dbReference type="PANTHER" id="PTHR47020">
    <property type="entry name" value="HILLARIN"/>
    <property type="match status" value="1"/>
</dbReference>
<evidence type="ECO:0000259" key="2">
    <source>
        <dbReference type="Pfam" id="PF23265"/>
    </source>
</evidence>
<dbReference type="OrthoDB" id="6129702at2759"/>
<feature type="domain" description="KY-like immunoglobulin-like" evidence="2">
    <location>
        <begin position="265"/>
        <end position="388"/>
    </location>
</feature>
<accession>A0A210QZD3</accession>
<dbReference type="PANTHER" id="PTHR47020:SF1">
    <property type="entry name" value="HILLARIN"/>
    <property type="match status" value="1"/>
</dbReference>
<name>A0A210QZD3_MIZYE</name>
<feature type="compositionally biased region" description="Basic and acidic residues" evidence="1">
    <location>
        <begin position="525"/>
        <end position="535"/>
    </location>
</feature>
<keyword evidence="4" id="KW-1185">Reference proteome</keyword>
<gene>
    <name evidence="3" type="ORF">KP79_PYT15296</name>
</gene>
<comment type="caution">
    <text evidence="3">The sequence shown here is derived from an EMBL/GenBank/DDBJ whole genome shotgun (WGS) entry which is preliminary data.</text>
</comment>
<evidence type="ECO:0000313" key="4">
    <source>
        <dbReference type="Proteomes" id="UP000242188"/>
    </source>
</evidence>
<dbReference type="Proteomes" id="UP000242188">
    <property type="component" value="Unassembled WGS sequence"/>
</dbReference>
<dbReference type="Pfam" id="PF23265">
    <property type="entry name" value="Ig-like_KY"/>
    <property type="match status" value="2"/>
</dbReference>
<dbReference type="AlphaFoldDB" id="A0A210QZD3"/>
<feature type="region of interest" description="Disordered" evidence="1">
    <location>
        <begin position="1"/>
        <end position="51"/>
    </location>
</feature>
<proteinExistence type="predicted"/>
<evidence type="ECO:0000313" key="3">
    <source>
        <dbReference type="EMBL" id="OWF54025.1"/>
    </source>
</evidence>
<organism evidence="3 4">
    <name type="scientific">Mizuhopecten yessoensis</name>
    <name type="common">Japanese scallop</name>
    <name type="synonym">Patinopecten yessoensis</name>
    <dbReference type="NCBI Taxonomy" id="6573"/>
    <lineage>
        <taxon>Eukaryota</taxon>
        <taxon>Metazoa</taxon>
        <taxon>Spiralia</taxon>
        <taxon>Lophotrochozoa</taxon>
        <taxon>Mollusca</taxon>
        <taxon>Bivalvia</taxon>
        <taxon>Autobranchia</taxon>
        <taxon>Pteriomorphia</taxon>
        <taxon>Pectinida</taxon>
        <taxon>Pectinoidea</taxon>
        <taxon>Pectinidae</taxon>
        <taxon>Mizuhopecten</taxon>
    </lineage>
</organism>
<sequence length="586" mass="66089">MGCGSSSDANDVTKSTDSGKNNGKDNLVEPQTDPADFPYIPDGYPPPNPSRTKKAKLFDESKYTHIEERAVNAPDTAGNSFTELFEYLFNGLNIELEKVRAIFCWIGHKNQTPCKGGPDDSPNAILQQVQNKNMSFAYIFARLCREADIPCVIIRGVAKSAGYEVGDDESKVRELNNRWAGVSVAGEWRIVFPLWAFSAIAGHSTGKYTLVESKGKAAREKEKRSTGENIVQLNEYYFLTDPEDFVNVAMATDPRWQFIGKQFNLEQFCNIPFLRQSYFNRNVEITSGFKSCLHSEYGVVKVGFKARNEKWEGFLTYKLYFNDEESESVLPTDLQLDRYVVMERNFEKWTFNVRCPVTGVYKLSINSKSSTSNDISLCDFKMFCDEVTEGGTKALPLDVGTIGWGPSNEMVKAGLTTPSQSKGIVKATAKKKVNFSFTCTKTVSIRTVLVHNETSSEELQSYVSHKHDKSSNKLNVSVCVPDEGEYALQILTKDKNTNKELNACNYIISTEPTPQQKKKKKKKRENVTERKARDDLKKASTGNDLEMLSIFIVKFQRMGLDDKGDLEIALKRQNFLVLEKGTYFLF</sequence>